<keyword evidence="2" id="KW-1185">Reference proteome</keyword>
<proteinExistence type="predicted"/>
<reference evidence="1" key="1">
    <citation type="submission" date="2022-06" db="EMBL/GenBank/DDBJ databases">
        <title>Phylogenomic reconstructions and comparative analyses of Kickxellomycotina fungi.</title>
        <authorList>
            <person name="Reynolds N.K."/>
            <person name="Stajich J.E."/>
            <person name="Barry K."/>
            <person name="Grigoriev I.V."/>
            <person name="Crous P."/>
            <person name="Smith M.E."/>
        </authorList>
    </citation>
    <scope>NUCLEOTIDE SEQUENCE</scope>
    <source>
        <strain evidence="1">RSA 2271</strain>
    </source>
</reference>
<evidence type="ECO:0000313" key="1">
    <source>
        <dbReference type="EMBL" id="KAJ1674287.1"/>
    </source>
</evidence>
<accession>A0ACC1HCT1</accession>
<protein>
    <submittedName>
        <fullName evidence="1">Cdc7p-Dbf4p kinase complex regulatory subunit</fullName>
    </submittedName>
</protein>
<dbReference type="Proteomes" id="UP001145114">
    <property type="component" value="Unassembled WGS sequence"/>
</dbReference>
<dbReference type="EMBL" id="JAMZIH010006098">
    <property type="protein sequence ID" value="KAJ1674287.1"/>
    <property type="molecule type" value="Genomic_DNA"/>
</dbReference>
<gene>
    <name evidence="1" type="primary">DBF4_1</name>
    <name evidence="1" type="ORF">EV182_003594</name>
</gene>
<sequence>MRRILAGNTPGHSPLPKQHQQQQQQQSLAIDSNASGMARSRDYISTSILPTSFQGGDPAFVKRAISTINDPKLKSLSKLQQAVTLPPGRRKLSHSLPKQRPMPLPRTKKARIPVRQPIVSRPGYCENCREKYDDMREHIASTSHRKFATNDQNWVELDTLLAQVQRPLPIPSKNSIIIIIIIININITINTSNNNNSSSSSKSWRPLKAKIGCSHWDSWARGKTIPTPLATTLRLRASIPPNILHP</sequence>
<name>A0ACC1HCT1_9FUNG</name>
<organism evidence="1 2">
    <name type="scientific">Spiromyces aspiralis</name>
    <dbReference type="NCBI Taxonomy" id="68401"/>
    <lineage>
        <taxon>Eukaryota</taxon>
        <taxon>Fungi</taxon>
        <taxon>Fungi incertae sedis</taxon>
        <taxon>Zoopagomycota</taxon>
        <taxon>Kickxellomycotina</taxon>
        <taxon>Kickxellomycetes</taxon>
        <taxon>Kickxellales</taxon>
        <taxon>Kickxellaceae</taxon>
        <taxon>Spiromyces</taxon>
    </lineage>
</organism>
<evidence type="ECO:0000313" key="2">
    <source>
        <dbReference type="Proteomes" id="UP001145114"/>
    </source>
</evidence>
<comment type="caution">
    <text evidence="1">The sequence shown here is derived from an EMBL/GenBank/DDBJ whole genome shotgun (WGS) entry which is preliminary data.</text>
</comment>